<name>A0A5B7G5K4_PORTR</name>
<feature type="compositionally biased region" description="Low complexity" evidence="1">
    <location>
        <begin position="51"/>
        <end position="66"/>
    </location>
</feature>
<comment type="caution">
    <text evidence="2">The sequence shown here is derived from an EMBL/GenBank/DDBJ whole genome shotgun (WGS) entry which is preliminary data.</text>
</comment>
<dbReference type="AlphaFoldDB" id="A0A5B7G5K4"/>
<keyword evidence="3" id="KW-1185">Reference proteome</keyword>
<gene>
    <name evidence="2" type="ORF">E2C01_046621</name>
</gene>
<evidence type="ECO:0000256" key="1">
    <source>
        <dbReference type="SAM" id="MobiDB-lite"/>
    </source>
</evidence>
<evidence type="ECO:0000313" key="3">
    <source>
        <dbReference type="Proteomes" id="UP000324222"/>
    </source>
</evidence>
<dbReference type="Proteomes" id="UP000324222">
    <property type="component" value="Unassembled WGS sequence"/>
</dbReference>
<organism evidence="2 3">
    <name type="scientific">Portunus trituberculatus</name>
    <name type="common">Swimming crab</name>
    <name type="synonym">Neptunus trituberculatus</name>
    <dbReference type="NCBI Taxonomy" id="210409"/>
    <lineage>
        <taxon>Eukaryota</taxon>
        <taxon>Metazoa</taxon>
        <taxon>Ecdysozoa</taxon>
        <taxon>Arthropoda</taxon>
        <taxon>Crustacea</taxon>
        <taxon>Multicrustacea</taxon>
        <taxon>Malacostraca</taxon>
        <taxon>Eumalacostraca</taxon>
        <taxon>Eucarida</taxon>
        <taxon>Decapoda</taxon>
        <taxon>Pleocyemata</taxon>
        <taxon>Brachyura</taxon>
        <taxon>Eubrachyura</taxon>
        <taxon>Portunoidea</taxon>
        <taxon>Portunidae</taxon>
        <taxon>Portuninae</taxon>
        <taxon>Portunus</taxon>
    </lineage>
</organism>
<protein>
    <submittedName>
        <fullName evidence="2">Uncharacterized protein</fullName>
    </submittedName>
</protein>
<reference evidence="2 3" key="1">
    <citation type="submission" date="2019-05" db="EMBL/GenBank/DDBJ databases">
        <title>Another draft genome of Portunus trituberculatus and its Hox gene families provides insights of decapod evolution.</title>
        <authorList>
            <person name="Jeong J.-H."/>
            <person name="Song I."/>
            <person name="Kim S."/>
            <person name="Choi T."/>
            <person name="Kim D."/>
            <person name="Ryu S."/>
            <person name="Kim W."/>
        </authorList>
    </citation>
    <scope>NUCLEOTIDE SEQUENCE [LARGE SCALE GENOMIC DNA]</scope>
    <source>
        <tissue evidence="2">Muscle</tissue>
    </source>
</reference>
<feature type="region of interest" description="Disordered" evidence="1">
    <location>
        <begin position="1"/>
        <end position="66"/>
    </location>
</feature>
<feature type="compositionally biased region" description="Low complexity" evidence="1">
    <location>
        <begin position="30"/>
        <end position="41"/>
    </location>
</feature>
<proteinExistence type="predicted"/>
<accession>A0A5B7G5K4</accession>
<dbReference type="EMBL" id="VSRR010011120">
    <property type="protein sequence ID" value="MPC52745.1"/>
    <property type="molecule type" value="Genomic_DNA"/>
</dbReference>
<evidence type="ECO:0000313" key="2">
    <source>
        <dbReference type="EMBL" id="MPC52745.1"/>
    </source>
</evidence>
<sequence>MEMNRKLSRKEHSVKPGNIFLTFTSPSRNTSSPLLGGTSSTMWPPATDQNLTPGTLAPGGAAGGVEEPAVWGRAGLKKGRRLGGGAAGAGS</sequence>